<comment type="caution">
    <text evidence="1">The sequence shown here is derived from an EMBL/GenBank/DDBJ whole genome shotgun (WGS) entry which is preliminary data.</text>
</comment>
<sequence length="207" mass="23632">GILIGGTSYYIEGKRYFKIWSDSSSLVSKDYDVNVGHINIKEVRDENGNLLRFEPINEGTGTEYKILDNYSGGINIKVEEVGLRYDLNNPTRITLKDPEKNGDYILDKELNFSGIEDKVSITEIKKEKNHITIFLDLSNDDSSDRLIYLIRDTSRSVSGMGDIDNMIGEISIDYEDLNVYEKLTGNIRLDIDELDLLQKGSWEFTIE</sequence>
<feature type="non-terminal residue" evidence="1">
    <location>
        <position position="1"/>
    </location>
</feature>
<evidence type="ECO:0000313" key="1">
    <source>
        <dbReference type="EMBL" id="MBU3804261.1"/>
    </source>
</evidence>
<dbReference type="Proteomes" id="UP000824229">
    <property type="component" value="Unassembled WGS sequence"/>
</dbReference>
<proteinExistence type="predicted"/>
<reference evidence="1" key="2">
    <citation type="submission" date="2021-04" db="EMBL/GenBank/DDBJ databases">
        <authorList>
            <person name="Gilroy R."/>
        </authorList>
    </citation>
    <scope>NUCLEOTIDE SEQUENCE</scope>
    <source>
        <strain evidence="1">B5-657</strain>
    </source>
</reference>
<organism evidence="1 2">
    <name type="scientific">Candidatus Cellulosilyticum pullistercoris</name>
    <dbReference type="NCBI Taxonomy" id="2838521"/>
    <lineage>
        <taxon>Bacteria</taxon>
        <taxon>Bacillati</taxon>
        <taxon>Bacillota</taxon>
        <taxon>Clostridia</taxon>
        <taxon>Lachnospirales</taxon>
        <taxon>Cellulosilyticaceae</taxon>
        <taxon>Cellulosilyticum</taxon>
    </lineage>
</organism>
<accession>A0A9E2KCR1</accession>
<evidence type="ECO:0000313" key="2">
    <source>
        <dbReference type="Proteomes" id="UP000824229"/>
    </source>
</evidence>
<protein>
    <submittedName>
        <fullName evidence="1">Uncharacterized protein</fullName>
    </submittedName>
</protein>
<name>A0A9E2KCR1_9FIRM</name>
<gene>
    <name evidence="1" type="ORF">H9872_05865</name>
</gene>
<dbReference type="EMBL" id="JAHLFQ010000129">
    <property type="protein sequence ID" value="MBU3804261.1"/>
    <property type="molecule type" value="Genomic_DNA"/>
</dbReference>
<reference evidence="1" key="1">
    <citation type="journal article" date="2021" name="PeerJ">
        <title>Extensive microbial diversity within the chicken gut microbiome revealed by metagenomics and culture.</title>
        <authorList>
            <person name="Gilroy R."/>
            <person name="Ravi A."/>
            <person name="Getino M."/>
            <person name="Pursley I."/>
            <person name="Horton D.L."/>
            <person name="Alikhan N.F."/>
            <person name="Baker D."/>
            <person name="Gharbi K."/>
            <person name="Hall N."/>
            <person name="Watson M."/>
            <person name="Adriaenssens E.M."/>
            <person name="Foster-Nyarko E."/>
            <person name="Jarju S."/>
            <person name="Secka A."/>
            <person name="Antonio M."/>
            <person name="Oren A."/>
            <person name="Chaudhuri R.R."/>
            <person name="La Ragione R."/>
            <person name="Hildebrand F."/>
            <person name="Pallen M.J."/>
        </authorList>
    </citation>
    <scope>NUCLEOTIDE SEQUENCE</scope>
    <source>
        <strain evidence="1">B5-657</strain>
    </source>
</reference>
<dbReference type="AlphaFoldDB" id="A0A9E2KCR1"/>